<reference evidence="2" key="2">
    <citation type="journal article" date="2019" name="Gigascience">
        <title>High-quality Schistosoma haematobium genome achieved by single-molecule and long-range sequencing.</title>
        <authorList>
            <person name="Stroehlein A.J."/>
            <person name="Korhonen P.K."/>
            <person name="Chong T.M."/>
            <person name="Lim Y.L."/>
            <person name="Chan K.G."/>
            <person name="Webster B."/>
            <person name="Rollinson D."/>
            <person name="Brindley P.J."/>
            <person name="Gasser R.B."/>
            <person name="Young N.D."/>
        </authorList>
    </citation>
    <scope>NUCLEOTIDE SEQUENCE</scope>
</reference>
<evidence type="ECO:0000256" key="1">
    <source>
        <dbReference type="SAM" id="MobiDB-lite"/>
    </source>
</evidence>
<feature type="compositionally biased region" description="Basic and acidic residues" evidence="1">
    <location>
        <begin position="16"/>
        <end position="26"/>
    </location>
</feature>
<evidence type="ECO:0000313" key="3">
    <source>
        <dbReference type="Proteomes" id="UP000471633"/>
    </source>
</evidence>
<proteinExistence type="predicted"/>
<dbReference type="EMBL" id="AMPZ03000002">
    <property type="protein sequence ID" value="KAH9592696.1"/>
    <property type="molecule type" value="Genomic_DNA"/>
</dbReference>
<feature type="region of interest" description="Disordered" evidence="1">
    <location>
        <begin position="1"/>
        <end position="40"/>
    </location>
</feature>
<dbReference type="AlphaFoldDB" id="A0A922LSX1"/>
<dbReference type="GeneID" id="75577243"/>
<feature type="compositionally biased region" description="Polar residues" evidence="1">
    <location>
        <begin position="1"/>
        <end position="15"/>
    </location>
</feature>
<accession>A0A922LSX1</accession>
<dbReference type="KEGG" id="shx:MS3_00004532"/>
<protein>
    <submittedName>
        <fullName evidence="2">Uncharacterized protein</fullName>
    </submittedName>
</protein>
<keyword evidence="3" id="KW-1185">Reference proteome</keyword>
<feature type="compositionally biased region" description="Polar residues" evidence="1">
    <location>
        <begin position="27"/>
        <end position="40"/>
    </location>
</feature>
<name>A0A922LSX1_SCHHA</name>
<reference evidence="2" key="4">
    <citation type="journal article" date="2022" name="PLoS Pathog.">
        <title>Chromosome-level genome of Schistosoma haematobium underpins genome-wide explorations of molecular variation.</title>
        <authorList>
            <person name="Stroehlein A.J."/>
            <person name="Korhonen P.K."/>
            <person name="Lee V.V."/>
            <person name="Ralph S.A."/>
            <person name="Mentink-Kane M."/>
            <person name="You H."/>
            <person name="McManus D.P."/>
            <person name="Tchuente L.T."/>
            <person name="Stothard J.R."/>
            <person name="Kaur P."/>
            <person name="Dudchenko O."/>
            <person name="Aiden E.L."/>
            <person name="Yang B."/>
            <person name="Yang H."/>
            <person name="Emery A.M."/>
            <person name="Webster B.L."/>
            <person name="Brindley P.J."/>
            <person name="Rollinson D."/>
            <person name="Chang B.C.H."/>
            <person name="Gasser R.B."/>
            <person name="Young N.D."/>
        </authorList>
    </citation>
    <scope>NUCLEOTIDE SEQUENCE</scope>
</reference>
<comment type="caution">
    <text evidence="2">The sequence shown here is derived from an EMBL/GenBank/DDBJ whole genome shotgun (WGS) entry which is preliminary data.</text>
</comment>
<dbReference type="Proteomes" id="UP000471633">
    <property type="component" value="Unassembled WGS sequence"/>
</dbReference>
<dbReference type="RefSeq" id="XP_051072648.1">
    <property type="nucleotide sequence ID" value="XM_051212463.1"/>
</dbReference>
<reference evidence="2" key="3">
    <citation type="submission" date="2021-06" db="EMBL/GenBank/DDBJ databases">
        <title>Chromosome-level genome assembly for S. haematobium.</title>
        <authorList>
            <person name="Stroehlein A.J."/>
        </authorList>
    </citation>
    <scope>NUCLEOTIDE SEQUENCE</scope>
</reference>
<sequence length="116" mass="13156">MDKYVTENQINGKYNQNKEVDNDRLKNNNNQSKSRSTGQIVSHMCRNSNTSLLPEVCANDIIQKNNECSTTKPSSSQIKTPPSLFEMYCANILHNSDNLHLLITISKFIKGTDCFK</sequence>
<dbReference type="CTD" id="75577243"/>
<evidence type="ECO:0000313" key="2">
    <source>
        <dbReference type="EMBL" id="KAH9592696.1"/>
    </source>
</evidence>
<reference evidence="2" key="1">
    <citation type="journal article" date="2012" name="Nat. Genet.">
        <title>Whole-genome sequence of Schistosoma haematobium.</title>
        <authorList>
            <person name="Young N.D."/>
            <person name="Jex A.R."/>
            <person name="Li B."/>
            <person name="Liu S."/>
            <person name="Yang L."/>
            <person name="Xiong Z."/>
            <person name="Li Y."/>
            <person name="Cantacessi C."/>
            <person name="Hall R.S."/>
            <person name="Xu X."/>
            <person name="Chen F."/>
            <person name="Wu X."/>
            <person name="Zerlotini A."/>
            <person name="Oliveira G."/>
            <person name="Hofmann A."/>
            <person name="Zhang G."/>
            <person name="Fang X."/>
            <person name="Kang Y."/>
            <person name="Campbell B.E."/>
            <person name="Loukas A."/>
            <person name="Ranganathan S."/>
            <person name="Rollinson D."/>
            <person name="Rinaldi G."/>
            <person name="Brindley P.J."/>
            <person name="Yang H."/>
            <person name="Wang J."/>
            <person name="Wang J."/>
            <person name="Gasser R.B."/>
        </authorList>
    </citation>
    <scope>NUCLEOTIDE SEQUENCE</scope>
</reference>
<organism evidence="2 3">
    <name type="scientific">Schistosoma haematobium</name>
    <name type="common">Blood fluke</name>
    <dbReference type="NCBI Taxonomy" id="6185"/>
    <lineage>
        <taxon>Eukaryota</taxon>
        <taxon>Metazoa</taxon>
        <taxon>Spiralia</taxon>
        <taxon>Lophotrochozoa</taxon>
        <taxon>Platyhelminthes</taxon>
        <taxon>Trematoda</taxon>
        <taxon>Digenea</taxon>
        <taxon>Strigeidida</taxon>
        <taxon>Schistosomatoidea</taxon>
        <taxon>Schistosomatidae</taxon>
        <taxon>Schistosoma</taxon>
    </lineage>
</organism>
<gene>
    <name evidence="2" type="ORF">MS3_00004532</name>
</gene>